<evidence type="ECO:0000313" key="9">
    <source>
        <dbReference type="Proteomes" id="UP001217089"/>
    </source>
</evidence>
<feature type="compositionally biased region" description="Polar residues" evidence="5">
    <location>
        <begin position="93"/>
        <end position="113"/>
    </location>
</feature>
<dbReference type="Proteomes" id="UP001217089">
    <property type="component" value="Unassembled WGS sequence"/>
</dbReference>
<feature type="region of interest" description="Disordered" evidence="5">
    <location>
        <begin position="757"/>
        <end position="776"/>
    </location>
</feature>
<keyword evidence="4" id="KW-0863">Zinc-finger</keyword>
<protein>
    <submittedName>
        <fullName evidence="8">Uncharacterized protein</fullName>
    </submittedName>
</protein>
<feature type="compositionally biased region" description="Polar residues" evidence="5">
    <location>
        <begin position="279"/>
        <end position="288"/>
    </location>
</feature>
<comment type="caution">
    <text evidence="8">The sequence shown here is derived from an EMBL/GenBank/DDBJ whole genome shotgun (WGS) entry which is preliminary data.</text>
</comment>
<dbReference type="Gene3D" id="3.30.160.60">
    <property type="entry name" value="Classic Zinc Finger"/>
    <property type="match status" value="2"/>
</dbReference>
<dbReference type="InterPro" id="IPR013087">
    <property type="entry name" value="Znf_C2H2_type"/>
</dbReference>
<dbReference type="InterPro" id="IPR051066">
    <property type="entry name" value="Trans_reg/Corepressor"/>
</dbReference>
<feature type="compositionally biased region" description="Low complexity" evidence="5">
    <location>
        <begin position="36"/>
        <end position="45"/>
    </location>
</feature>
<accession>A0ABQ9EW16</accession>
<keyword evidence="3" id="KW-0539">Nucleus</keyword>
<keyword evidence="1" id="KW-0805">Transcription regulation</keyword>
<dbReference type="PROSITE" id="PS00028">
    <property type="entry name" value="ZINC_FINGER_C2H2_1"/>
    <property type="match status" value="3"/>
</dbReference>
<proteinExistence type="predicted"/>
<feature type="region of interest" description="Disordered" evidence="5">
    <location>
        <begin position="271"/>
        <end position="292"/>
    </location>
</feature>
<dbReference type="PROSITE" id="PS50157">
    <property type="entry name" value="ZINC_FINGER_C2H2_2"/>
    <property type="match status" value="3"/>
</dbReference>
<dbReference type="Pfam" id="PF13912">
    <property type="entry name" value="zf-C2H2_6"/>
    <property type="match status" value="2"/>
</dbReference>
<dbReference type="InterPro" id="IPR000949">
    <property type="entry name" value="ELM2_dom"/>
</dbReference>
<sequence length="845" mass="93151">MYINIHIYQIFQEQEQAQMSSQGQAITIQPHQTAVQQAVTQQQQALQNLEPSPPPPPPPPQQQAATHHPWQEHVQQVSPISPVTSVGLVLPTSPVQPSRIWHNNPSPGSSSSDKNLDDASKPVVCSLCDRRFKNIPALNGHMRLHGGYFKKEGKEEKKSKKNVGGNKDMGPPPPIVKQNRSNSAAMKLPNVPQHAFQQQLDQVSSPPGTQASGGVMIPEDIQSPVSEGTVPVSHSDVVSMIQHLQQYQAHHQIQVGVGYWTSVDSVDYHYQQQSQAQQDLTPHSSVPQSPDIAHQDLSHLSNQQQDLSHISAQLHLQQLAQQQQQRDLTQQLDLNLSSQDIELNLLQHQSVPQIQSPPLSLSSVSIQSNLQDAIAQIPQFALPTPTSANEIAAASSKSFVSSLQLAAGQMKLVTTTENQDLAVAQMLQSLHDNSSSTSLSAATIPFFKQDSLPQDTKEEEEQPPETDVLPHVNIGPQYQAEIPAYNSNRSGLKYVTCKEDLVWDPSSMKDEEDVQYYHDFATCAAVKGNGANVEYAMHLLHMAKGNIQDAMLALMDGSSKLPVNHTLLTYKYQDHLHVIEAVKSLRHCLIEGKTCRQCVQLYYLWKKVCPDEHKRLRIIRRKREQEELYNIRTRQQQEQSQAATSTAPAAVSNQMEGTTTTTEQDAYSDLDSDSSIDNYDQMDKDDDMLSSSSVNASPASFRASPAPVFSCDYPECNATFTSKKALSGHVRIHGGGLSNKTVPVLPPPQETLEFRGPGRPAKPQTSTPNKTQATVSETGESFPCKLCGRVFAKVKSRSAHMKSHRVVDGDKNKVKQQKTLPPTTNKVVGNKVAITLNNIQESPNG</sequence>
<evidence type="ECO:0000256" key="4">
    <source>
        <dbReference type="PROSITE-ProRule" id="PRU00042"/>
    </source>
</evidence>
<reference evidence="8 9" key="1">
    <citation type="submission" date="2022-12" db="EMBL/GenBank/DDBJ databases">
        <title>Chromosome-level genome of Tegillarca granosa.</title>
        <authorList>
            <person name="Kim J."/>
        </authorList>
    </citation>
    <scope>NUCLEOTIDE SEQUENCE [LARGE SCALE GENOMIC DNA]</scope>
    <source>
        <strain evidence="8">Teg-2019</strain>
        <tissue evidence="8">Adductor muscle</tissue>
    </source>
</reference>
<feature type="region of interest" description="Disordered" evidence="5">
    <location>
        <begin position="632"/>
        <end position="701"/>
    </location>
</feature>
<feature type="compositionally biased region" description="Basic and acidic residues" evidence="5">
    <location>
        <begin position="149"/>
        <end position="158"/>
    </location>
</feature>
<feature type="compositionally biased region" description="Low complexity" evidence="5">
    <location>
        <begin position="689"/>
        <end position="701"/>
    </location>
</feature>
<feature type="region of interest" description="Disordered" evidence="5">
    <location>
        <begin position="88"/>
        <end position="119"/>
    </location>
</feature>
<evidence type="ECO:0000256" key="1">
    <source>
        <dbReference type="ARBA" id="ARBA00023015"/>
    </source>
</evidence>
<dbReference type="InterPro" id="IPR036236">
    <property type="entry name" value="Znf_C2H2_sf"/>
</dbReference>
<dbReference type="SMART" id="SM01189">
    <property type="entry name" value="ELM2"/>
    <property type="match status" value="1"/>
</dbReference>
<feature type="compositionally biased region" description="Low complexity" evidence="5">
    <location>
        <begin position="636"/>
        <end position="650"/>
    </location>
</feature>
<keyword evidence="4" id="KW-0862">Zinc</keyword>
<feature type="domain" description="C2H2-type" evidence="6">
    <location>
        <begin position="782"/>
        <end position="804"/>
    </location>
</feature>
<name>A0ABQ9EW16_TEGGR</name>
<feature type="compositionally biased region" description="Polar residues" evidence="5">
    <location>
        <begin position="651"/>
        <end position="665"/>
    </location>
</feature>
<gene>
    <name evidence="8" type="ORF">KUTeg_014227</name>
</gene>
<evidence type="ECO:0000259" key="6">
    <source>
        <dbReference type="PROSITE" id="PS50157"/>
    </source>
</evidence>
<keyword evidence="9" id="KW-1185">Reference proteome</keyword>
<evidence type="ECO:0000259" key="7">
    <source>
        <dbReference type="PROSITE" id="PS51156"/>
    </source>
</evidence>
<feature type="region of interest" description="Disordered" evidence="5">
    <location>
        <begin position="148"/>
        <end position="178"/>
    </location>
</feature>
<organism evidence="8 9">
    <name type="scientific">Tegillarca granosa</name>
    <name type="common">Malaysian cockle</name>
    <name type="synonym">Anadara granosa</name>
    <dbReference type="NCBI Taxonomy" id="220873"/>
    <lineage>
        <taxon>Eukaryota</taxon>
        <taxon>Metazoa</taxon>
        <taxon>Spiralia</taxon>
        <taxon>Lophotrochozoa</taxon>
        <taxon>Mollusca</taxon>
        <taxon>Bivalvia</taxon>
        <taxon>Autobranchia</taxon>
        <taxon>Pteriomorphia</taxon>
        <taxon>Arcoida</taxon>
        <taxon>Arcoidea</taxon>
        <taxon>Arcidae</taxon>
        <taxon>Tegillarca</taxon>
    </lineage>
</organism>
<dbReference type="SMART" id="SM00355">
    <property type="entry name" value="ZnF_C2H2"/>
    <property type="match status" value="3"/>
</dbReference>
<dbReference type="EMBL" id="JARBDR010000657">
    <property type="protein sequence ID" value="KAJ8309353.1"/>
    <property type="molecule type" value="Genomic_DNA"/>
</dbReference>
<dbReference type="PROSITE" id="PS51156">
    <property type="entry name" value="ELM2"/>
    <property type="match status" value="1"/>
</dbReference>
<evidence type="ECO:0000256" key="3">
    <source>
        <dbReference type="ARBA" id="ARBA00023242"/>
    </source>
</evidence>
<dbReference type="PANTHER" id="PTHR16089:SF40">
    <property type="entry name" value="SUPPRESSOR OF ACTIVATED EGL-4 PROTEIN 1"/>
    <property type="match status" value="1"/>
</dbReference>
<feature type="compositionally biased region" description="Pro residues" evidence="5">
    <location>
        <begin position="51"/>
        <end position="61"/>
    </location>
</feature>
<dbReference type="PANTHER" id="PTHR16089">
    <property type="entry name" value="REST COREPRESSOR COREST PROTEIN-RELATED"/>
    <property type="match status" value="1"/>
</dbReference>
<feature type="domain" description="C2H2-type" evidence="6">
    <location>
        <begin position="123"/>
        <end position="150"/>
    </location>
</feature>
<feature type="region of interest" description="Disordered" evidence="5">
    <location>
        <begin position="36"/>
        <end position="75"/>
    </location>
</feature>
<dbReference type="SUPFAM" id="SSF57667">
    <property type="entry name" value="beta-beta-alpha zinc fingers"/>
    <property type="match status" value="1"/>
</dbReference>
<evidence type="ECO:0000256" key="2">
    <source>
        <dbReference type="ARBA" id="ARBA00023163"/>
    </source>
</evidence>
<keyword evidence="4" id="KW-0479">Metal-binding</keyword>
<feature type="domain" description="C2H2-type" evidence="6">
    <location>
        <begin position="709"/>
        <end position="738"/>
    </location>
</feature>
<dbReference type="Pfam" id="PF01448">
    <property type="entry name" value="ELM2"/>
    <property type="match status" value="1"/>
</dbReference>
<feature type="domain" description="ELM2" evidence="7">
    <location>
        <begin position="470"/>
        <end position="558"/>
    </location>
</feature>
<keyword evidence="2" id="KW-0804">Transcription</keyword>
<evidence type="ECO:0000313" key="8">
    <source>
        <dbReference type="EMBL" id="KAJ8309353.1"/>
    </source>
</evidence>
<evidence type="ECO:0000256" key="5">
    <source>
        <dbReference type="SAM" id="MobiDB-lite"/>
    </source>
</evidence>
<feature type="compositionally biased region" description="Polar residues" evidence="5">
    <location>
        <begin position="763"/>
        <end position="776"/>
    </location>
</feature>